<name>A0A6J2YBW1_SITOR</name>
<dbReference type="InterPro" id="IPR024131">
    <property type="entry name" value="UPF0489"/>
</dbReference>
<dbReference type="RefSeq" id="XP_030760410.1">
    <property type="nucleotide sequence ID" value="XM_030904550.1"/>
</dbReference>
<dbReference type="AlphaFoldDB" id="A0A6J2YBW1"/>
<organism evidence="2 3">
    <name type="scientific">Sitophilus oryzae</name>
    <name type="common">Rice weevil</name>
    <name type="synonym">Curculio oryzae</name>
    <dbReference type="NCBI Taxonomy" id="7048"/>
    <lineage>
        <taxon>Eukaryota</taxon>
        <taxon>Metazoa</taxon>
        <taxon>Ecdysozoa</taxon>
        <taxon>Arthropoda</taxon>
        <taxon>Hexapoda</taxon>
        <taxon>Insecta</taxon>
        <taxon>Pterygota</taxon>
        <taxon>Neoptera</taxon>
        <taxon>Endopterygota</taxon>
        <taxon>Coleoptera</taxon>
        <taxon>Polyphaga</taxon>
        <taxon>Cucujiformia</taxon>
        <taxon>Curculionidae</taxon>
        <taxon>Dryophthorinae</taxon>
        <taxon>Sitophilus</taxon>
    </lineage>
</organism>
<reference evidence="3" key="1">
    <citation type="submission" date="2025-08" db="UniProtKB">
        <authorList>
            <consortium name="RefSeq"/>
        </authorList>
    </citation>
    <scope>IDENTIFICATION</scope>
    <source>
        <tissue evidence="3">Gonads</tissue>
    </source>
</reference>
<dbReference type="Pfam" id="PF12640">
    <property type="entry name" value="UPF0489"/>
    <property type="match status" value="1"/>
</dbReference>
<dbReference type="FunCoup" id="A0A6J2YBW1">
    <property type="interactions" value="217"/>
</dbReference>
<dbReference type="InParanoid" id="A0A6J2YBW1"/>
<accession>A0A6J2YBW1</accession>
<dbReference type="PANTHER" id="PTHR13225">
    <property type="entry name" value="MISEXPRESSION SUPPRESSOR OF RAS 6"/>
    <property type="match status" value="1"/>
</dbReference>
<gene>
    <name evidence="3" type="primary">LOC115885589</name>
</gene>
<dbReference type="GeneID" id="115885589"/>
<keyword evidence="2" id="KW-1185">Reference proteome</keyword>
<evidence type="ECO:0000313" key="3">
    <source>
        <dbReference type="RefSeq" id="XP_030760410.1"/>
    </source>
</evidence>
<dbReference type="PANTHER" id="PTHR13225:SF3">
    <property type="entry name" value="UPF0489 PROTEIN C5ORF22"/>
    <property type="match status" value="1"/>
</dbReference>
<sequence>MDSDLGPQLKKRSKIPIYIVEYHHEVIPFIYRNIGSKHLPLEGSIFVHFDSHPDMLIPKTMPADKVYNKDELFEELSIENWIMPAVYAGHFAHLVWVKPPWAQQMSNGSRQFSIGKDKITGTIRLDSKENYFVSEGLFKRCNDLENIRNARLDVLTLGKRLIDESDDIKDLRRILLYLDQPYILDIDLDFFSTSNPFLNLYNKANMYEQVKQIYKFRPPKSDNDEDLRIYTEEREKQLEKLENLFKSIQENKDFPLDEIDNDDSVLKIKILREKMLENYKEEEIAWELVHDAGCTCDDSDLPHHVSSDEDLEVMFDSFKSFLEELPTLPVIITISRSTVDDYTPGEDVERIQEKVLSLLKDKFNCNDPVLSYIDESNSDS</sequence>
<comment type="similarity">
    <text evidence="1">Belongs to the UPF0489 family.</text>
</comment>
<evidence type="ECO:0000313" key="2">
    <source>
        <dbReference type="Proteomes" id="UP000504635"/>
    </source>
</evidence>
<evidence type="ECO:0000256" key="1">
    <source>
        <dbReference type="ARBA" id="ARBA00007099"/>
    </source>
</evidence>
<dbReference type="Proteomes" id="UP000504635">
    <property type="component" value="Unplaced"/>
</dbReference>
<dbReference type="KEGG" id="soy:115885589"/>
<dbReference type="CTD" id="40083"/>
<dbReference type="OrthoDB" id="418142at2759"/>
<protein>
    <submittedName>
        <fullName evidence="3">UPF0489 protein C5orf22 homolog</fullName>
    </submittedName>
</protein>
<proteinExistence type="inferred from homology"/>